<feature type="transmembrane region" description="Helical" evidence="1">
    <location>
        <begin position="55"/>
        <end position="81"/>
    </location>
</feature>
<keyword evidence="1" id="KW-1133">Transmembrane helix</keyword>
<keyword evidence="3" id="KW-1185">Reference proteome</keyword>
<reference evidence="2 3" key="1">
    <citation type="journal article" date="2019" name="Nat. Ecol. Evol.">
        <title>Megaphylogeny resolves global patterns of mushroom evolution.</title>
        <authorList>
            <person name="Varga T."/>
            <person name="Krizsan K."/>
            <person name="Foldi C."/>
            <person name="Dima B."/>
            <person name="Sanchez-Garcia M."/>
            <person name="Sanchez-Ramirez S."/>
            <person name="Szollosi G.J."/>
            <person name="Szarkandi J.G."/>
            <person name="Papp V."/>
            <person name="Albert L."/>
            <person name="Andreopoulos W."/>
            <person name="Angelini C."/>
            <person name="Antonin V."/>
            <person name="Barry K.W."/>
            <person name="Bougher N.L."/>
            <person name="Buchanan P."/>
            <person name="Buyck B."/>
            <person name="Bense V."/>
            <person name="Catcheside P."/>
            <person name="Chovatia M."/>
            <person name="Cooper J."/>
            <person name="Damon W."/>
            <person name="Desjardin D."/>
            <person name="Finy P."/>
            <person name="Geml J."/>
            <person name="Haridas S."/>
            <person name="Hughes K."/>
            <person name="Justo A."/>
            <person name="Karasinski D."/>
            <person name="Kautmanova I."/>
            <person name="Kiss B."/>
            <person name="Kocsube S."/>
            <person name="Kotiranta H."/>
            <person name="LaButti K.M."/>
            <person name="Lechner B.E."/>
            <person name="Liimatainen K."/>
            <person name="Lipzen A."/>
            <person name="Lukacs Z."/>
            <person name="Mihaltcheva S."/>
            <person name="Morgado L.N."/>
            <person name="Niskanen T."/>
            <person name="Noordeloos M.E."/>
            <person name="Ohm R.A."/>
            <person name="Ortiz-Santana B."/>
            <person name="Ovrebo C."/>
            <person name="Racz N."/>
            <person name="Riley R."/>
            <person name="Savchenko A."/>
            <person name="Shiryaev A."/>
            <person name="Soop K."/>
            <person name="Spirin V."/>
            <person name="Szebenyi C."/>
            <person name="Tomsovsky M."/>
            <person name="Tulloss R.E."/>
            <person name="Uehling J."/>
            <person name="Grigoriev I.V."/>
            <person name="Vagvolgyi C."/>
            <person name="Papp T."/>
            <person name="Martin F.M."/>
            <person name="Miettinen O."/>
            <person name="Hibbett D.S."/>
            <person name="Nagy L.G."/>
        </authorList>
    </citation>
    <scope>NUCLEOTIDE SEQUENCE [LARGE SCALE GENOMIC DNA]</scope>
    <source>
        <strain evidence="2 3">CBS 309.79</strain>
    </source>
</reference>
<name>A0A5C3Q5N7_9AGAR</name>
<gene>
    <name evidence="2" type="ORF">BDV98DRAFT_576135</name>
</gene>
<organism evidence="2 3">
    <name type="scientific">Pterulicium gracile</name>
    <dbReference type="NCBI Taxonomy" id="1884261"/>
    <lineage>
        <taxon>Eukaryota</taxon>
        <taxon>Fungi</taxon>
        <taxon>Dikarya</taxon>
        <taxon>Basidiomycota</taxon>
        <taxon>Agaricomycotina</taxon>
        <taxon>Agaricomycetes</taxon>
        <taxon>Agaricomycetidae</taxon>
        <taxon>Agaricales</taxon>
        <taxon>Pleurotineae</taxon>
        <taxon>Pterulaceae</taxon>
        <taxon>Pterulicium</taxon>
    </lineage>
</organism>
<evidence type="ECO:0000313" key="3">
    <source>
        <dbReference type="Proteomes" id="UP000305067"/>
    </source>
</evidence>
<keyword evidence="1" id="KW-0812">Transmembrane</keyword>
<keyword evidence="1" id="KW-0472">Membrane</keyword>
<dbReference type="Proteomes" id="UP000305067">
    <property type="component" value="Unassembled WGS sequence"/>
</dbReference>
<sequence>MLTLPLSYLQVNSSVAICSSWTTRVGVRTGRRLDSFRYHSFCASRMNNTISSSTVLWASLTCCLPLLLLFLTLLVTLVFLLE</sequence>
<dbReference type="EMBL" id="ML178860">
    <property type="protein sequence ID" value="TFK96457.1"/>
    <property type="molecule type" value="Genomic_DNA"/>
</dbReference>
<proteinExistence type="predicted"/>
<accession>A0A5C3Q5N7</accession>
<dbReference type="AlphaFoldDB" id="A0A5C3Q5N7"/>
<evidence type="ECO:0000313" key="2">
    <source>
        <dbReference type="EMBL" id="TFK96457.1"/>
    </source>
</evidence>
<evidence type="ECO:0000256" key="1">
    <source>
        <dbReference type="SAM" id="Phobius"/>
    </source>
</evidence>
<protein>
    <submittedName>
        <fullName evidence="2">Uncharacterized protein</fullName>
    </submittedName>
</protein>